<reference evidence="3" key="1">
    <citation type="submission" date="2023-07" db="EMBL/GenBank/DDBJ databases">
        <authorList>
            <person name="Stuckert A."/>
        </authorList>
    </citation>
    <scope>NUCLEOTIDE SEQUENCE</scope>
</reference>
<keyword evidence="4" id="KW-1185">Reference proteome</keyword>
<dbReference type="PROSITE" id="PS51090">
    <property type="entry name" value="CORTACTIN"/>
    <property type="match status" value="2"/>
</dbReference>
<sequence>MWKAAVGHNVAVTDAAGGDDWETDPDFVNDITEEEQRWGAKTIQGSGRPQHIDIKELRSNVSKEHEQLKKKEFQQGPKASYGYGGQFGTEKDRMDKSALGHEYKADVGQHSSQTDAAKGFGGKYGVQKERCDKVSKYILNIIRYFCNLHTPVLVLSIPILQVSGIGRYLLYRNSDTEIRYFCDIGNRYRSVRPWEPSRIPSDICVPLTCIGIGYRYRRDPIFCRYRPIPSDTNTLKYRKVLLNTIHHNCKPGA</sequence>
<name>A0ABN9KRA3_9NEOB</name>
<proteinExistence type="predicted"/>
<evidence type="ECO:0000313" key="4">
    <source>
        <dbReference type="Proteomes" id="UP001176940"/>
    </source>
</evidence>
<evidence type="ECO:0000256" key="1">
    <source>
        <dbReference type="ARBA" id="ARBA00022553"/>
    </source>
</evidence>
<dbReference type="EMBL" id="CAUEEQ010001736">
    <property type="protein sequence ID" value="CAJ0920701.1"/>
    <property type="molecule type" value="Genomic_DNA"/>
</dbReference>
<keyword evidence="1" id="KW-0597">Phosphoprotein</keyword>
<keyword evidence="2" id="KW-0677">Repeat</keyword>
<evidence type="ECO:0000313" key="3">
    <source>
        <dbReference type="EMBL" id="CAJ0920701.1"/>
    </source>
</evidence>
<dbReference type="PANTHER" id="PTHR10829:SF5">
    <property type="entry name" value="HEMATOPOIETIC LINEAGE CELL-SPECIFIC PROTEIN"/>
    <property type="match status" value="1"/>
</dbReference>
<dbReference type="Pfam" id="PF02218">
    <property type="entry name" value="HS1_rep"/>
    <property type="match status" value="1"/>
</dbReference>
<dbReference type="Proteomes" id="UP001176940">
    <property type="component" value="Unassembled WGS sequence"/>
</dbReference>
<dbReference type="InterPro" id="IPR003134">
    <property type="entry name" value="Hs1_Cortactin"/>
</dbReference>
<evidence type="ECO:0000256" key="2">
    <source>
        <dbReference type="ARBA" id="ARBA00022737"/>
    </source>
</evidence>
<evidence type="ECO:0008006" key="5">
    <source>
        <dbReference type="Google" id="ProtNLM"/>
    </source>
</evidence>
<comment type="caution">
    <text evidence="3">The sequence shown here is derived from an EMBL/GenBank/DDBJ whole genome shotgun (WGS) entry which is preliminary data.</text>
</comment>
<gene>
    <name evidence="3" type="ORF">RIMI_LOCUS1345924</name>
</gene>
<organism evidence="3 4">
    <name type="scientific">Ranitomeya imitator</name>
    <name type="common">mimic poison frog</name>
    <dbReference type="NCBI Taxonomy" id="111125"/>
    <lineage>
        <taxon>Eukaryota</taxon>
        <taxon>Metazoa</taxon>
        <taxon>Chordata</taxon>
        <taxon>Craniata</taxon>
        <taxon>Vertebrata</taxon>
        <taxon>Euteleostomi</taxon>
        <taxon>Amphibia</taxon>
        <taxon>Batrachia</taxon>
        <taxon>Anura</taxon>
        <taxon>Neobatrachia</taxon>
        <taxon>Hyloidea</taxon>
        <taxon>Dendrobatidae</taxon>
        <taxon>Dendrobatinae</taxon>
        <taxon>Ranitomeya</taxon>
    </lineage>
</organism>
<protein>
    <recommendedName>
        <fullName evidence="5">Hematopoietic cell-specific Lyn substrate 1</fullName>
    </recommendedName>
</protein>
<accession>A0ABN9KRA3</accession>
<dbReference type="PANTHER" id="PTHR10829">
    <property type="entry name" value="CORTACTIN AND DREBRIN"/>
    <property type="match status" value="1"/>
</dbReference>